<proteinExistence type="predicted"/>
<dbReference type="SUPFAM" id="SSF53335">
    <property type="entry name" value="S-adenosyl-L-methionine-dependent methyltransferases"/>
    <property type="match status" value="1"/>
</dbReference>
<reference evidence="3 4" key="1">
    <citation type="journal article" date="2019" name="Int. J. Syst. Evol. Microbiol.">
        <title>The Global Catalogue of Microorganisms (GCM) 10K type strain sequencing project: providing services to taxonomists for standard genome sequencing and annotation.</title>
        <authorList>
            <consortium name="The Broad Institute Genomics Platform"/>
            <consortium name="The Broad Institute Genome Sequencing Center for Infectious Disease"/>
            <person name="Wu L."/>
            <person name="Ma J."/>
        </authorList>
    </citation>
    <scope>NUCLEOTIDE SEQUENCE [LARGE SCALE GENOMIC DNA]</scope>
    <source>
        <strain evidence="3 4">JCM 10696</strain>
    </source>
</reference>
<dbReference type="RefSeq" id="WP_344235935.1">
    <property type="nucleotide sequence ID" value="NZ_BAAAHH010000001.1"/>
</dbReference>
<keyword evidence="4" id="KW-1185">Reference proteome</keyword>
<dbReference type="InterPro" id="IPR050508">
    <property type="entry name" value="Methyltransf_Superfamily"/>
</dbReference>
<comment type="caution">
    <text evidence="3">The sequence shown here is derived from an EMBL/GenBank/DDBJ whole genome shotgun (WGS) entry which is preliminary data.</text>
</comment>
<dbReference type="Pfam" id="PF13649">
    <property type="entry name" value="Methyltransf_25"/>
    <property type="match status" value="1"/>
</dbReference>
<dbReference type="Proteomes" id="UP001500665">
    <property type="component" value="Unassembled WGS sequence"/>
</dbReference>
<evidence type="ECO:0000313" key="4">
    <source>
        <dbReference type="Proteomes" id="UP001500665"/>
    </source>
</evidence>
<accession>A0ABN1Q4F1</accession>
<dbReference type="GO" id="GO:0008168">
    <property type="term" value="F:methyltransferase activity"/>
    <property type="evidence" value="ECO:0007669"/>
    <property type="project" value="UniProtKB-KW"/>
</dbReference>
<keyword evidence="3" id="KW-0489">Methyltransferase</keyword>
<evidence type="ECO:0000259" key="2">
    <source>
        <dbReference type="Pfam" id="PF13649"/>
    </source>
</evidence>
<dbReference type="CDD" id="cd02440">
    <property type="entry name" value="AdoMet_MTases"/>
    <property type="match status" value="1"/>
</dbReference>
<feature type="region of interest" description="Disordered" evidence="1">
    <location>
        <begin position="179"/>
        <end position="201"/>
    </location>
</feature>
<feature type="domain" description="Methyltransferase" evidence="2">
    <location>
        <begin position="50"/>
        <end position="143"/>
    </location>
</feature>
<name>A0ABN1Q4F1_9ACTN</name>
<evidence type="ECO:0000256" key="1">
    <source>
        <dbReference type="SAM" id="MobiDB-lite"/>
    </source>
</evidence>
<organism evidence="3 4">
    <name type="scientific">Actinocorallia libanotica</name>
    <dbReference type="NCBI Taxonomy" id="46162"/>
    <lineage>
        <taxon>Bacteria</taxon>
        <taxon>Bacillati</taxon>
        <taxon>Actinomycetota</taxon>
        <taxon>Actinomycetes</taxon>
        <taxon>Streptosporangiales</taxon>
        <taxon>Thermomonosporaceae</taxon>
        <taxon>Actinocorallia</taxon>
    </lineage>
</organism>
<dbReference type="Gene3D" id="3.40.50.150">
    <property type="entry name" value="Vaccinia Virus protein VP39"/>
    <property type="match status" value="1"/>
</dbReference>
<keyword evidence="3" id="KW-0808">Transferase</keyword>
<protein>
    <submittedName>
        <fullName evidence="3">Class I SAM-dependent methyltransferase</fullName>
    </submittedName>
</protein>
<gene>
    <name evidence="3" type="ORF">GCM10009550_03610</name>
</gene>
<sequence length="215" mass="23098">MNDDNRDQYVADEAARFWEERYRGQGRRWKGTPNVVLAGTVAEMTPGRALDLGCGEGGDAAWLAARGWRVTAVDIAPAALELTMEHAAKAGVADRVTAEVHDLADGFPAGEFELVSAQYLQTPFELPRARVLRAAAHALVPGGLLLVVEHGSLHPWSNADPDTRFPSPEEIYAELGLDPAGWTPERLGTPRREATGPGGQKALVTDTVVAVRRAA</sequence>
<evidence type="ECO:0000313" key="3">
    <source>
        <dbReference type="EMBL" id="GAA0937148.1"/>
    </source>
</evidence>
<dbReference type="InterPro" id="IPR041698">
    <property type="entry name" value="Methyltransf_25"/>
</dbReference>
<dbReference type="InterPro" id="IPR029063">
    <property type="entry name" value="SAM-dependent_MTases_sf"/>
</dbReference>
<dbReference type="GO" id="GO:0032259">
    <property type="term" value="P:methylation"/>
    <property type="evidence" value="ECO:0007669"/>
    <property type="project" value="UniProtKB-KW"/>
</dbReference>
<dbReference type="EMBL" id="BAAAHH010000001">
    <property type="protein sequence ID" value="GAA0937148.1"/>
    <property type="molecule type" value="Genomic_DNA"/>
</dbReference>
<dbReference type="PANTHER" id="PTHR42912">
    <property type="entry name" value="METHYLTRANSFERASE"/>
    <property type="match status" value="1"/>
</dbReference>